<protein>
    <submittedName>
        <fullName evidence="2 3">Uncharacterized protein</fullName>
    </submittedName>
</protein>
<organism evidence="2">
    <name type="scientific">Brachypodium distachyon</name>
    <name type="common">Purple false brome</name>
    <name type="synonym">Trachynia distachya</name>
    <dbReference type="NCBI Taxonomy" id="15368"/>
    <lineage>
        <taxon>Eukaryota</taxon>
        <taxon>Viridiplantae</taxon>
        <taxon>Streptophyta</taxon>
        <taxon>Embryophyta</taxon>
        <taxon>Tracheophyta</taxon>
        <taxon>Spermatophyta</taxon>
        <taxon>Magnoliopsida</taxon>
        <taxon>Liliopsida</taxon>
        <taxon>Poales</taxon>
        <taxon>Poaceae</taxon>
        <taxon>BOP clade</taxon>
        <taxon>Pooideae</taxon>
        <taxon>Stipodae</taxon>
        <taxon>Brachypodieae</taxon>
        <taxon>Brachypodium</taxon>
    </lineage>
</organism>
<keyword evidence="1" id="KW-0732">Signal</keyword>
<proteinExistence type="predicted"/>
<dbReference type="Gramene" id="PNT67194">
    <property type="protein sequence ID" value="PNT67194"/>
    <property type="gene ID" value="BRADI_3g22407v3"/>
</dbReference>
<dbReference type="AlphaFoldDB" id="A0A2K2CYT7"/>
<sequence>MVFLFIFPSLETLVICRSRGLNSLYCISIEAFSLSKKYIVLVCLSQQWPELLSFAINKDIVTSSVFHCEDMSTLFHLLLSLEAHMQYQELLNLIDQLILTISNDQWTYLWNSSGFSTSKTYLALIDHIDINHAAN</sequence>
<reference evidence="3" key="3">
    <citation type="submission" date="2018-08" db="UniProtKB">
        <authorList>
            <consortium name="EnsemblPlants"/>
        </authorList>
    </citation>
    <scope>IDENTIFICATION</scope>
    <source>
        <strain evidence="3">cv. Bd21</strain>
    </source>
</reference>
<dbReference type="EnsemblPlants" id="PNT67194">
    <property type="protein sequence ID" value="PNT67194"/>
    <property type="gene ID" value="BRADI_3g22407v3"/>
</dbReference>
<name>A0A2K2CYT7_BRADI</name>
<evidence type="ECO:0000313" key="2">
    <source>
        <dbReference type="EMBL" id="PNT67194.1"/>
    </source>
</evidence>
<dbReference type="Proteomes" id="UP000008810">
    <property type="component" value="Chromosome 3"/>
</dbReference>
<evidence type="ECO:0000313" key="4">
    <source>
        <dbReference type="Proteomes" id="UP000008810"/>
    </source>
</evidence>
<reference evidence="2" key="2">
    <citation type="submission" date="2017-06" db="EMBL/GenBank/DDBJ databases">
        <title>WGS assembly of Brachypodium distachyon.</title>
        <authorList>
            <consortium name="The International Brachypodium Initiative"/>
            <person name="Lucas S."/>
            <person name="Harmon-Smith M."/>
            <person name="Lail K."/>
            <person name="Tice H."/>
            <person name="Grimwood J."/>
            <person name="Bruce D."/>
            <person name="Barry K."/>
            <person name="Shu S."/>
            <person name="Lindquist E."/>
            <person name="Wang M."/>
            <person name="Pitluck S."/>
            <person name="Vogel J.P."/>
            <person name="Garvin D.F."/>
            <person name="Mockler T.C."/>
            <person name="Schmutz J."/>
            <person name="Rokhsar D."/>
            <person name="Bevan M.W."/>
        </authorList>
    </citation>
    <scope>NUCLEOTIDE SEQUENCE</scope>
    <source>
        <strain evidence="2">Bd21</strain>
    </source>
</reference>
<evidence type="ECO:0000256" key="1">
    <source>
        <dbReference type="SAM" id="SignalP"/>
    </source>
</evidence>
<gene>
    <name evidence="2" type="ORF">BRADI_3g22407v3</name>
</gene>
<reference evidence="2 3" key="1">
    <citation type="journal article" date="2010" name="Nature">
        <title>Genome sequencing and analysis of the model grass Brachypodium distachyon.</title>
        <authorList>
            <consortium name="International Brachypodium Initiative"/>
        </authorList>
    </citation>
    <scope>NUCLEOTIDE SEQUENCE [LARGE SCALE GENOMIC DNA]</scope>
    <source>
        <strain evidence="2 3">Bd21</strain>
    </source>
</reference>
<accession>A0A2K2CYT7</accession>
<dbReference type="EMBL" id="CM000882">
    <property type="protein sequence ID" value="PNT67194.1"/>
    <property type="molecule type" value="Genomic_DNA"/>
</dbReference>
<evidence type="ECO:0000313" key="3">
    <source>
        <dbReference type="EnsemblPlants" id="PNT67194"/>
    </source>
</evidence>
<keyword evidence="4" id="KW-1185">Reference proteome</keyword>
<feature type="signal peptide" evidence="1">
    <location>
        <begin position="1"/>
        <end position="16"/>
    </location>
</feature>
<feature type="chain" id="PRO_5036319191" evidence="1">
    <location>
        <begin position="17"/>
        <end position="135"/>
    </location>
</feature>
<dbReference type="InParanoid" id="A0A2K2CYT7"/>